<dbReference type="Pfam" id="PF01243">
    <property type="entry name" value="PNPOx_N"/>
    <property type="match status" value="1"/>
</dbReference>
<dbReference type="InterPro" id="IPR012349">
    <property type="entry name" value="Split_barrel_FMN-bd"/>
</dbReference>
<dbReference type="InterPro" id="IPR011576">
    <property type="entry name" value="Pyridox_Oxase_N"/>
</dbReference>
<dbReference type="GO" id="GO:0005829">
    <property type="term" value="C:cytosol"/>
    <property type="evidence" value="ECO:0007669"/>
    <property type="project" value="TreeGrafter"/>
</dbReference>
<dbReference type="Proteomes" id="UP000275865">
    <property type="component" value="Unassembled WGS sequence"/>
</dbReference>
<feature type="region of interest" description="Disordered" evidence="2">
    <location>
        <begin position="20"/>
        <end position="42"/>
    </location>
</feature>
<feature type="domain" description="Pyridoxamine 5'-phosphate oxidase N-terminal" evidence="3">
    <location>
        <begin position="41"/>
        <end position="159"/>
    </location>
</feature>
<dbReference type="InterPro" id="IPR052019">
    <property type="entry name" value="F420H2_bilvrd_red/Heme_oxyg"/>
</dbReference>
<dbReference type="PANTHER" id="PTHR35176:SF6">
    <property type="entry name" value="HEME OXYGENASE HI_0854-RELATED"/>
    <property type="match status" value="1"/>
</dbReference>
<name>A0A3A9YE93_9ACTN</name>
<dbReference type="InterPro" id="IPR019920">
    <property type="entry name" value="F420-binding_dom_put"/>
</dbReference>
<dbReference type="PANTHER" id="PTHR35176">
    <property type="entry name" value="HEME OXYGENASE HI_0854-RELATED"/>
    <property type="match status" value="1"/>
</dbReference>
<reference evidence="4 5" key="1">
    <citation type="submission" date="2018-09" db="EMBL/GenBank/DDBJ databases">
        <title>Micromonospora sp. nov. MS1-9, isolated from a root of Musa sp.</title>
        <authorList>
            <person name="Kuncharoen N."/>
            <person name="Kudo T."/>
            <person name="Ohkuma M."/>
            <person name="Yuki M."/>
            <person name="Tanasupawat S."/>
        </authorList>
    </citation>
    <scope>NUCLEOTIDE SEQUENCE [LARGE SCALE GENOMIC DNA]</scope>
    <source>
        <strain evidence="4 5">MS1-9</strain>
    </source>
</reference>
<dbReference type="SUPFAM" id="SSF50475">
    <property type="entry name" value="FMN-binding split barrel"/>
    <property type="match status" value="1"/>
</dbReference>
<sequence length="168" mass="18532">MSIPGTLTCTRVQLGDCPPRRSELGADRVNDRTGGVRPAPLPPAVEARLAHDPRAWLCTLRPDGSPHVTPVWFVHTGGTWWVGCAEQSVKVRNVLADPRVSLALEDGIAPVVAEGVVRVWRSDFPAPVVAAFARKYDGWDVRRPEAPQNRRVLLEIPVRRWLLAGRAQ</sequence>
<evidence type="ECO:0000313" key="4">
    <source>
        <dbReference type="EMBL" id="RKN35550.1"/>
    </source>
</evidence>
<evidence type="ECO:0000256" key="1">
    <source>
        <dbReference type="ARBA" id="ARBA00023002"/>
    </source>
</evidence>
<dbReference type="Gene3D" id="2.30.110.10">
    <property type="entry name" value="Electron Transport, Fmn-binding Protein, Chain A"/>
    <property type="match status" value="1"/>
</dbReference>
<proteinExistence type="predicted"/>
<dbReference type="NCBIfam" id="TIGR03618">
    <property type="entry name" value="Rv1155_F420"/>
    <property type="match status" value="1"/>
</dbReference>
<accession>A0A3A9YE93</accession>
<dbReference type="AlphaFoldDB" id="A0A3A9YE93"/>
<comment type="caution">
    <text evidence="4">The sequence shown here is derived from an EMBL/GenBank/DDBJ whole genome shotgun (WGS) entry which is preliminary data.</text>
</comment>
<dbReference type="GO" id="GO:0070967">
    <property type="term" value="F:coenzyme F420 binding"/>
    <property type="evidence" value="ECO:0007669"/>
    <property type="project" value="TreeGrafter"/>
</dbReference>
<dbReference type="EMBL" id="RAZT01000002">
    <property type="protein sequence ID" value="RKN35550.1"/>
    <property type="molecule type" value="Genomic_DNA"/>
</dbReference>
<gene>
    <name evidence="4" type="ORF">D7044_05215</name>
</gene>
<dbReference type="GO" id="GO:0016627">
    <property type="term" value="F:oxidoreductase activity, acting on the CH-CH group of donors"/>
    <property type="evidence" value="ECO:0007669"/>
    <property type="project" value="TreeGrafter"/>
</dbReference>
<organism evidence="4 5">
    <name type="scientific">Micromonospora musae</name>
    <dbReference type="NCBI Taxonomy" id="1894970"/>
    <lineage>
        <taxon>Bacteria</taxon>
        <taxon>Bacillati</taxon>
        <taxon>Actinomycetota</taxon>
        <taxon>Actinomycetes</taxon>
        <taxon>Micromonosporales</taxon>
        <taxon>Micromonosporaceae</taxon>
        <taxon>Micromonospora</taxon>
    </lineage>
</organism>
<evidence type="ECO:0000259" key="3">
    <source>
        <dbReference type="Pfam" id="PF01243"/>
    </source>
</evidence>
<feature type="compositionally biased region" description="Basic and acidic residues" evidence="2">
    <location>
        <begin position="20"/>
        <end position="31"/>
    </location>
</feature>
<evidence type="ECO:0000256" key="2">
    <source>
        <dbReference type="SAM" id="MobiDB-lite"/>
    </source>
</evidence>
<protein>
    <submittedName>
        <fullName evidence="4">TIGR03618 family F420-dependent PPOX class oxidoreductase</fullName>
    </submittedName>
</protein>
<keyword evidence="1" id="KW-0560">Oxidoreductase</keyword>
<evidence type="ECO:0000313" key="5">
    <source>
        <dbReference type="Proteomes" id="UP000275865"/>
    </source>
</evidence>